<protein>
    <submittedName>
        <fullName evidence="1">Uncharacterized protein</fullName>
    </submittedName>
</protein>
<accession>A0A4Z2GK83</accession>
<proteinExistence type="predicted"/>
<reference evidence="1 2" key="1">
    <citation type="submission" date="2019-03" db="EMBL/GenBank/DDBJ databases">
        <title>First draft genome of Liparis tanakae, snailfish: a comprehensive survey of snailfish specific genes.</title>
        <authorList>
            <person name="Kim W."/>
            <person name="Song I."/>
            <person name="Jeong J.-H."/>
            <person name="Kim D."/>
            <person name="Kim S."/>
            <person name="Ryu S."/>
            <person name="Song J.Y."/>
            <person name="Lee S.K."/>
        </authorList>
    </citation>
    <scope>NUCLEOTIDE SEQUENCE [LARGE SCALE GENOMIC DNA]</scope>
    <source>
        <tissue evidence="1">Muscle</tissue>
    </source>
</reference>
<keyword evidence="2" id="KW-1185">Reference proteome</keyword>
<dbReference type="Proteomes" id="UP000314294">
    <property type="component" value="Unassembled WGS sequence"/>
</dbReference>
<evidence type="ECO:0000313" key="1">
    <source>
        <dbReference type="EMBL" id="TNN53263.1"/>
    </source>
</evidence>
<dbReference type="AlphaFoldDB" id="A0A4Z2GK83"/>
<evidence type="ECO:0000313" key="2">
    <source>
        <dbReference type="Proteomes" id="UP000314294"/>
    </source>
</evidence>
<dbReference type="EMBL" id="SRLO01000520">
    <property type="protein sequence ID" value="TNN53263.1"/>
    <property type="molecule type" value="Genomic_DNA"/>
</dbReference>
<name>A0A4Z2GK83_9TELE</name>
<comment type="caution">
    <text evidence="1">The sequence shown here is derived from an EMBL/GenBank/DDBJ whole genome shotgun (WGS) entry which is preliminary data.</text>
</comment>
<gene>
    <name evidence="1" type="ORF">EYF80_036497</name>
</gene>
<organism evidence="1 2">
    <name type="scientific">Liparis tanakae</name>
    <name type="common">Tanaka's snailfish</name>
    <dbReference type="NCBI Taxonomy" id="230148"/>
    <lineage>
        <taxon>Eukaryota</taxon>
        <taxon>Metazoa</taxon>
        <taxon>Chordata</taxon>
        <taxon>Craniata</taxon>
        <taxon>Vertebrata</taxon>
        <taxon>Euteleostomi</taxon>
        <taxon>Actinopterygii</taxon>
        <taxon>Neopterygii</taxon>
        <taxon>Teleostei</taxon>
        <taxon>Neoteleostei</taxon>
        <taxon>Acanthomorphata</taxon>
        <taxon>Eupercaria</taxon>
        <taxon>Perciformes</taxon>
        <taxon>Cottioidei</taxon>
        <taxon>Cottales</taxon>
        <taxon>Liparidae</taxon>
        <taxon>Liparis</taxon>
    </lineage>
</organism>
<sequence length="121" mass="13291">MTTLPSTHTCEPDLTCQSPDCVPGASSHILEHWVHPNWHRSSGGWSQASERQRVPLERKAVPTDFRLRISPSPKHISTGSSSEDRVEALYTLILRVGNGSSKGDVVMGILWGLSLTPCCKE</sequence>